<reference evidence="3" key="1">
    <citation type="journal article" date="2018" name="Nat. Microbiol.">
        <title>Leveraging single-cell genomics to expand the fungal tree of life.</title>
        <authorList>
            <person name="Ahrendt S.R."/>
            <person name="Quandt C.A."/>
            <person name="Ciobanu D."/>
            <person name="Clum A."/>
            <person name="Salamov A."/>
            <person name="Andreopoulos B."/>
            <person name="Cheng J.F."/>
            <person name="Woyke T."/>
            <person name="Pelin A."/>
            <person name="Henrissat B."/>
            <person name="Reynolds N.K."/>
            <person name="Benny G.L."/>
            <person name="Smith M.E."/>
            <person name="James T.Y."/>
            <person name="Grigoriev I.V."/>
        </authorList>
    </citation>
    <scope>NUCLEOTIDE SEQUENCE [LARGE SCALE GENOMIC DNA]</scope>
</reference>
<feature type="compositionally biased region" description="Basic and acidic residues" evidence="1">
    <location>
        <begin position="176"/>
        <end position="194"/>
    </location>
</feature>
<keyword evidence="3" id="KW-1185">Reference proteome</keyword>
<accession>A0A4P9Y0F4</accession>
<feature type="compositionally biased region" description="Gly residues" evidence="1">
    <location>
        <begin position="29"/>
        <end position="38"/>
    </location>
</feature>
<dbReference type="Proteomes" id="UP000267251">
    <property type="component" value="Unassembled WGS sequence"/>
</dbReference>
<feature type="compositionally biased region" description="Polar residues" evidence="1">
    <location>
        <begin position="166"/>
        <end position="175"/>
    </location>
</feature>
<feature type="compositionally biased region" description="Basic and acidic residues" evidence="1">
    <location>
        <begin position="1"/>
        <end position="26"/>
    </location>
</feature>
<dbReference type="AlphaFoldDB" id="A0A4P9Y0F4"/>
<name>A0A4P9Y0F4_9FUNG</name>
<feature type="compositionally biased region" description="Low complexity" evidence="1">
    <location>
        <begin position="335"/>
        <end position="347"/>
    </location>
</feature>
<feature type="compositionally biased region" description="Basic and acidic residues" evidence="1">
    <location>
        <begin position="65"/>
        <end position="77"/>
    </location>
</feature>
<feature type="compositionally biased region" description="Polar residues" evidence="1">
    <location>
        <begin position="127"/>
        <end position="139"/>
    </location>
</feature>
<evidence type="ECO:0000313" key="3">
    <source>
        <dbReference type="Proteomes" id="UP000267251"/>
    </source>
</evidence>
<evidence type="ECO:0000313" key="2">
    <source>
        <dbReference type="EMBL" id="RKP11501.1"/>
    </source>
</evidence>
<organism evidence="2 3">
    <name type="scientific">Piptocephalis cylindrospora</name>
    <dbReference type="NCBI Taxonomy" id="1907219"/>
    <lineage>
        <taxon>Eukaryota</taxon>
        <taxon>Fungi</taxon>
        <taxon>Fungi incertae sedis</taxon>
        <taxon>Zoopagomycota</taxon>
        <taxon>Zoopagomycotina</taxon>
        <taxon>Zoopagomycetes</taxon>
        <taxon>Zoopagales</taxon>
        <taxon>Piptocephalidaceae</taxon>
        <taxon>Piptocephalis</taxon>
    </lineage>
</organism>
<feature type="compositionally biased region" description="Polar residues" evidence="1">
    <location>
        <begin position="286"/>
        <end position="304"/>
    </location>
</feature>
<proteinExistence type="predicted"/>
<feature type="non-terminal residue" evidence="2">
    <location>
        <position position="1"/>
    </location>
</feature>
<gene>
    <name evidence="2" type="ORF">BJ684DRAFT_17913</name>
</gene>
<evidence type="ECO:0000256" key="1">
    <source>
        <dbReference type="SAM" id="MobiDB-lite"/>
    </source>
</evidence>
<dbReference type="EMBL" id="KZ988856">
    <property type="protein sequence ID" value="RKP11501.1"/>
    <property type="molecule type" value="Genomic_DNA"/>
</dbReference>
<sequence length="374" mass="39959">EDGGRREGRGGVEDGGRREEGGREEDGPGGDVTGGGWGDRGRVDNGGRREDNGGRGEDGSGGEMDGGRGEEGRRGDNIDTGGWEDVVQVDSSESDRRSVHISLGKRSREEEASATDVVGVADPQREQGVTNDGDTTGPRQETPPNPGREAVDDMVDVPKKTKKPRVSNSLPTRTSARLEAKAPRYQLRERERLSTTKSNPVSAHMNGKVNDLEGGKSKRKRSPGGIGEGMIKKRRSATTKDPAPESKSSSKRKRKRSPEGVSGEATKKQRSTTTKDPIPEGREALQHSTTGFTRSLNSQESAKVQSGLAEYGPLGESILSSPNTPPITDDPYQLSSPSPIPETSTSIATRLHPNPVASPPRPPRLHRSTSAPPM</sequence>
<protein>
    <submittedName>
        <fullName evidence="2">Uncharacterized protein</fullName>
    </submittedName>
</protein>
<feature type="compositionally biased region" description="Basic and acidic residues" evidence="1">
    <location>
        <begin position="39"/>
        <end position="58"/>
    </location>
</feature>
<feature type="region of interest" description="Disordered" evidence="1">
    <location>
        <begin position="1"/>
        <end position="374"/>
    </location>
</feature>